<reference evidence="4 5" key="1">
    <citation type="submission" date="2024-09" db="EMBL/GenBank/DDBJ databases">
        <title>Rethinking Asexuality: The Enigmatic Case of Functional Sexual Genes in Lepraria (Stereocaulaceae).</title>
        <authorList>
            <person name="Doellman M."/>
            <person name="Sun Y."/>
            <person name="Barcenas-Pena A."/>
            <person name="Lumbsch H.T."/>
            <person name="Grewe F."/>
        </authorList>
    </citation>
    <scope>NUCLEOTIDE SEQUENCE [LARGE SCALE GENOMIC DNA]</scope>
    <source>
        <strain evidence="4 5">Mercado 3170</strain>
    </source>
</reference>
<dbReference type="Pfam" id="PF13649">
    <property type="entry name" value="Methyltransf_25"/>
    <property type="match status" value="1"/>
</dbReference>
<dbReference type="CDD" id="cd02440">
    <property type="entry name" value="AdoMet_MTases"/>
    <property type="match status" value="1"/>
</dbReference>
<evidence type="ECO:0000256" key="2">
    <source>
        <dbReference type="ARBA" id="ARBA00022679"/>
    </source>
</evidence>
<dbReference type="PANTHER" id="PTHR43861:SF1">
    <property type="entry name" value="TRANS-ACONITATE 2-METHYLTRANSFERASE"/>
    <property type="match status" value="1"/>
</dbReference>
<dbReference type="InterPro" id="IPR041698">
    <property type="entry name" value="Methyltransf_25"/>
</dbReference>
<feature type="domain" description="Methyltransferase" evidence="3">
    <location>
        <begin position="41"/>
        <end position="136"/>
    </location>
</feature>
<evidence type="ECO:0000256" key="1">
    <source>
        <dbReference type="ARBA" id="ARBA00022603"/>
    </source>
</evidence>
<dbReference type="PANTHER" id="PTHR43861">
    <property type="entry name" value="TRANS-ACONITATE 2-METHYLTRANSFERASE-RELATED"/>
    <property type="match status" value="1"/>
</dbReference>
<evidence type="ECO:0000259" key="3">
    <source>
        <dbReference type="Pfam" id="PF13649"/>
    </source>
</evidence>
<proteinExistence type="predicted"/>
<comment type="caution">
    <text evidence="4">The sequence shown here is derived from an EMBL/GenBank/DDBJ whole genome shotgun (WGS) entry which is preliminary data.</text>
</comment>
<keyword evidence="5" id="KW-1185">Reference proteome</keyword>
<name>A0ABR4A081_9LECA</name>
<dbReference type="EMBL" id="JBEFKJ010000026">
    <property type="protein sequence ID" value="KAL2039275.1"/>
    <property type="molecule type" value="Genomic_DNA"/>
</dbReference>
<dbReference type="SUPFAM" id="SSF53335">
    <property type="entry name" value="S-adenosyl-L-methionine-dependent methyltransferases"/>
    <property type="match status" value="1"/>
</dbReference>
<organism evidence="4 5">
    <name type="scientific">Stereocaulon virgatum</name>
    <dbReference type="NCBI Taxonomy" id="373712"/>
    <lineage>
        <taxon>Eukaryota</taxon>
        <taxon>Fungi</taxon>
        <taxon>Dikarya</taxon>
        <taxon>Ascomycota</taxon>
        <taxon>Pezizomycotina</taxon>
        <taxon>Lecanoromycetes</taxon>
        <taxon>OSLEUM clade</taxon>
        <taxon>Lecanoromycetidae</taxon>
        <taxon>Lecanorales</taxon>
        <taxon>Lecanorineae</taxon>
        <taxon>Stereocaulaceae</taxon>
        <taxon>Stereocaulon</taxon>
    </lineage>
</organism>
<keyword evidence="2" id="KW-0808">Transferase</keyword>
<sequence>MLTQYDNIGNAYDGMKKLPVAIIEAANVKEATKLYISGARVLDLACGTGHFSNMFSDWGASSVLGIDISTGMIDAARASSKSDKMSFDVADCSKPVQYEGEPFDLVFGAWFLNYASSRTEMTGMFRNAWINLKRGGHFIAVTPPPTNNPRGNIEAVQAASPAWYGGVTVTMTGEVEDGISTHLDTHLVPKVEFDNYHLRKDVYEIAAREGGFEGGLSWREVIIPEGYEDSIGRKGDEDRRSYSKLPHCGILVVCKG</sequence>
<keyword evidence="1" id="KW-0489">Methyltransferase</keyword>
<dbReference type="Gene3D" id="3.40.50.150">
    <property type="entry name" value="Vaccinia Virus protein VP39"/>
    <property type="match status" value="1"/>
</dbReference>
<evidence type="ECO:0000313" key="5">
    <source>
        <dbReference type="Proteomes" id="UP001590950"/>
    </source>
</evidence>
<dbReference type="InterPro" id="IPR029063">
    <property type="entry name" value="SAM-dependent_MTases_sf"/>
</dbReference>
<accession>A0ABR4A081</accession>
<dbReference type="Proteomes" id="UP001590950">
    <property type="component" value="Unassembled WGS sequence"/>
</dbReference>
<gene>
    <name evidence="4" type="ORF">N7G274_007943</name>
</gene>
<protein>
    <recommendedName>
        <fullName evidence="3">Methyltransferase domain-containing protein</fullName>
    </recommendedName>
</protein>
<evidence type="ECO:0000313" key="4">
    <source>
        <dbReference type="EMBL" id="KAL2039275.1"/>
    </source>
</evidence>